<dbReference type="EMBL" id="MU006761">
    <property type="protein sequence ID" value="KAF2621143.1"/>
    <property type="molecule type" value="Genomic_DNA"/>
</dbReference>
<evidence type="ECO:0000313" key="2">
    <source>
        <dbReference type="Proteomes" id="UP000799754"/>
    </source>
</evidence>
<dbReference type="Proteomes" id="UP000799754">
    <property type="component" value="Unassembled WGS sequence"/>
</dbReference>
<keyword evidence="2" id="KW-1185">Reference proteome</keyword>
<evidence type="ECO:0000313" key="1">
    <source>
        <dbReference type="EMBL" id="KAF2621143.1"/>
    </source>
</evidence>
<accession>A0ACB6RJ64</accession>
<proteinExistence type="predicted"/>
<name>A0ACB6RJ64_9PLEO</name>
<sequence>MGHVLHLDLPLGPANLLGISAASGLNGPGAWAFWIMTVFLSWTHIGISTYLSDFYVSSLLYTNWTAADLLYQLPCLDTPFAHGVSLRGSVAASFTITYWGFYHASLQLLVCFVYGRRSTLPPAHGQPGGDEL</sequence>
<gene>
    <name evidence="1" type="ORF">BU25DRAFT_252944</name>
</gene>
<protein>
    <submittedName>
        <fullName evidence="1">Uncharacterized protein</fullName>
    </submittedName>
</protein>
<reference evidence="1" key="1">
    <citation type="journal article" date="2020" name="Stud. Mycol.">
        <title>101 Dothideomycetes genomes: a test case for predicting lifestyles and emergence of pathogens.</title>
        <authorList>
            <person name="Haridas S."/>
            <person name="Albert R."/>
            <person name="Binder M."/>
            <person name="Bloem J."/>
            <person name="Labutti K."/>
            <person name="Salamov A."/>
            <person name="Andreopoulos B."/>
            <person name="Baker S."/>
            <person name="Barry K."/>
            <person name="Bills G."/>
            <person name="Bluhm B."/>
            <person name="Cannon C."/>
            <person name="Castanera R."/>
            <person name="Culley D."/>
            <person name="Daum C."/>
            <person name="Ezra D."/>
            <person name="Gonzalez J."/>
            <person name="Henrissat B."/>
            <person name="Kuo A."/>
            <person name="Liang C."/>
            <person name="Lipzen A."/>
            <person name="Lutzoni F."/>
            <person name="Magnuson J."/>
            <person name="Mondo S."/>
            <person name="Nolan M."/>
            <person name="Ohm R."/>
            <person name="Pangilinan J."/>
            <person name="Park H.-J."/>
            <person name="Ramirez L."/>
            <person name="Alfaro M."/>
            <person name="Sun H."/>
            <person name="Tritt A."/>
            <person name="Yoshinaga Y."/>
            <person name="Zwiers L.-H."/>
            <person name="Turgeon B."/>
            <person name="Goodwin S."/>
            <person name="Spatafora J."/>
            <person name="Crous P."/>
            <person name="Grigoriev I."/>
        </authorList>
    </citation>
    <scope>NUCLEOTIDE SEQUENCE</scope>
    <source>
        <strain evidence="1">CBS 525.71</strain>
    </source>
</reference>
<organism evidence="1 2">
    <name type="scientific">Macroventuria anomochaeta</name>
    <dbReference type="NCBI Taxonomy" id="301207"/>
    <lineage>
        <taxon>Eukaryota</taxon>
        <taxon>Fungi</taxon>
        <taxon>Dikarya</taxon>
        <taxon>Ascomycota</taxon>
        <taxon>Pezizomycotina</taxon>
        <taxon>Dothideomycetes</taxon>
        <taxon>Pleosporomycetidae</taxon>
        <taxon>Pleosporales</taxon>
        <taxon>Pleosporineae</taxon>
        <taxon>Didymellaceae</taxon>
        <taxon>Macroventuria</taxon>
    </lineage>
</organism>
<comment type="caution">
    <text evidence="1">The sequence shown here is derived from an EMBL/GenBank/DDBJ whole genome shotgun (WGS) entry which is preliminary data.</text>
</comment>